<keyword evidence="2" id="KW-1185">Reference proteome</keyword>
<protein>
    <submittedName>
        <fullName evidence="1">Uncharacterized protein</fullName>
    </submittedName>
</protein>
<sequence>MAVWVLDQAEKARMLRGKQRAGSHKRERSREISVEREGLPIEGSHRASRWAPCTRAAALSSPRRALRREGRGKDRFAGTARSLAPFRFCNDRRGPTRETLARNRLRKSRRNILGTNHANDLRNVNVEEPICHVRLQQSEQCERIMNQWILRIEDQESIELYNRMADVAVFDDEIEWSNVDWLSLNAIDKDRE</sequence>
<name>E2ASI3_CAMFO</name>
<evidence type="ECO:0000313" key="1">
    <source>
        <dbReference type="EMBL" id="EFN63649.1"/>
    </source>
</evidence>
<dbReference type="AlphaFoldDB" id="E2ASI3"/>
<evidence type="ECO:0000313" key="2">
    <source>
        <dbReference type="Proteomes" id="UP000000311"/>
    </source>
</evidence>
<reference evidence="1 2" key="1">
    <citation type="journal article" date="2010" name="Science">
        <title>Genomic comparison of the ants Camponotus floridanus and Harpegnathos saltator.</title>
        <authorList>
            <person name="Bonasio R."/>
            <person name="Zhang G."/>
            <person name="Ye C."/>
            <person name="Mutti N.S."/>
            <person name="Fang X."/>
            <person name="Qin N."/>
            <person name="Donahue G."/>
            <person name="Yang P."/>
            <person name="Li Q."/>
            <person name="Li C."/>
            <person name="Zhang P."/>
            <person name="Huang Z."/>
            <person name="Berger S.L."/>
            <person name="Reinberg D."/>
            <person name="Wang J."/>
            <person name="Liebig J."/>
        </authorList>
    </citation>
    <scope>NUCLEOTIDE SEQUENCE [LARGE SCALE GENOMIC DNA]</scope>
    <source>
        <strain evidence="2">C129</strain>
    </source>
</reference>
<dbReference type="Proteomes" id="UP000000311">
    <property type="component" value="Unassembled WGS sequence"/>
</dbReference>
<proteinExistence type="predicted"/>
<accession>E2ASI3</accession>
<gene>
    <name evidence="1" type="ORF">EAG_07427</name>
</gene>
<dbReference type="InParanoid" id="E2ASI3"/>
<dbReference type="EMBL" id="GL442298">
    <property type="protein sequence ID" value="EFN63649.1"/>
    <property type="molecule type" value="Genomic_DNA"/>
</dbReference>
<organism evidence="2">
    <name type="scientific">Camponotus floridanus</name>
    <name type="common">Florida carpenter ant</name>
    <dbReference type="NCBI Taxonomy" id="104421"/>
    <lineage>
        <taxon>Eukaryota</taxon>
        <taxon>Metazoa</taxon>
        <taxon>Ecdysozoa</taxon>
        <taxon>Arthropoda</taxon>
        <taxon>Hexapoda</taxon>
        <taxon>Insecta</taxon>
        <taxon>Pterygota</taxon>
        <taxon>Neoptera</taxon>
        <taxon>Endopterygota</taxon>
        <taxon>Hymenoptera</taxon>
        <taxon>Apocrita</taxon>
        <taxon>Aculeata</taxon>
        <taxon>Formicoidea</taxon>
        <taxon>Formicidae</taxon>
        <taxon>Formicinae</taxon>
        <taxon>Camponotus</taxon>
    </lineage>
</organism>